<name>A0A2N1J938_9BASI</name>
<proteinExistence type="inferred from homology"/>
<evidence type="ECO:0000256" key="2">
    <source>
        <dbReference type="ARBA" id="ARBA00005389"/>
    </source>
</evidence>
<evidence type="ECO:0000313" key="9">
    <source>
        <dbReference type="Proteomes" id="UP000232875"/>
    </source>
</evidence>
<sequence>MASQQEPRVIPTSASPSPPPTGEPAEVFTDVHKARAHLPVDEIAAVDALYDLSARAADVRPSGGAHIGESINTIVKRLADIDAMRGHIHTLVPKDAVDLVDIGRNPDSHMRSFISRLVSENQYSRGQHTSILAFRNALGDALSDAFPALAPSIAEEMQETEEGTSTTPQV</sequence>
<evidence type="ECO:0000256" key="4">
    <source>
        <dbReference type="ARBA" id="ARBA00023163"/>
    </source>
</evidence>
<dbReference type="STRING" id="2020962.A0A2N1J938"/>
<evidence type="ECO:0000256" key="1">
    <source>
        <dbReference type="ARBA" id="ARBA00004123"/>
    </source>
</evidence>
<dbReference type="InterPro" id="IPR019145">
    <property type="entry name" value="Mediator_Med10"/>
</dbReference>
<evidence type="ECO:0000256" key="3">
    <source>
        <dbReference type="ARBA" id="ARBA00023015"/>
    </source>
</evidence>
<keyword evidence="6" id="KW-0010">Activator</keyword>
<dbReference type="GO" id="GO:0006357">
    <property type="term" value="P:regulation of transcription by RNA polymerase II"/>
    <property type="evidence" value="ECO:0007669"/>
    <property type="project" value="InterPro"/>
</dbReference>
<organism evidence="8 9">
    <name type="scientific">Malassezia vespertilionis</name>
    <dbReference type="NCBI Taxonomy" id="2020962"/>
    <lineage>
        <taxon>Eukaryota</taxon>
        <taxon>Fungi</taxon>
        <taxon>Dikarya</taxon>
        <taxon>Basidiomycota</taxon>
        <taxon>Ustilaginomycotina</taxon>
        <taxon>Malasseziomycetes</taxon>
        <taxon>Malasseziales</taxon>
        <taxon>Malasseziaceae</taxon>
        <taxon>Malassezia</taxon>
    </lineage>
</organism>
<evidence type="ECO:0000256" key="6">
    <source>
        <dbReference type="RuleBase" id="RU364146"/>
    </source>
</evidence>
<keyword evidence="3 6" id="KW-0805">Transcription regulation</keyword>
<dbReference type="AlphaFoldDB" id="A0A2N1J938"/>
<dbReference type="EMBL" id="KZ454992">
    <property type="protein sequence ID" value="PKI83002.1"/>
    <property type="molecule type" value="Genomic_DNA"/>
</dbReference>
<reference evidence="8 9" key="1">
    <citation type="submission" date="2017-10" db="EMBL/GenBank/DDBJ databases">
        <title>A novel species of cold-tolerant Malassezia isolated from bats.</title>
        <authorList>
            <person name="Lorch J.M."/>
            <person name="Palmer J.M."/>
            <person name="Vanderwolf K.J."/>
            <person name="Schmidt K.Z."/>
            <person name="Verant M.L."/>
            <person name="Weller T.J."/>
            <person name="Blehert D.S."/>
        </authorList>
    </citation>
    <scope>NUCLEOTIDE SEQUENCE [LARGE SCALE GENOMIC DNA]</scope>
    <source>
        <strain evidence="8 9">NWHC:44797-103</strain>
    </source>
</reference>
<comment type="similarity">
    <text evidence="2 6">Belongs to the Mediator complex subunit 10 family.</text>
</comment>
<keyword evidence="4 6" id="KW-0804">Transcription</keyword>
<evidence type="ECO:0000256" key="7">
    <source>
        <dbReference type="SAM" id="MobiDB-lite"/>
    </source>
</evidence>
<comment type="subcellular location">
    <subcellularLocation>
        <location evidence="1 6">Nucleus</location>
    </subcellularLocation>
</comment>
<dbReference type="GO" id="GO:0003712">
    <property type="term" value="F:transcription coregulator activity"/>
    <property type="evidence" value="ECO:0007669"/>
    <property type="project" value="InterPro"/>
</dbReference>
<dbReference type="OrthoDB" id="337270at2759"/>
<feature type="region of interest" description="Disordered" evidence="7">
    <location>
        <begin position="1"/>
        <end position="24"/>
    </location>
</feature>
<comment type="subunit">
    <text evidence="6">Component of the Mediator complex.</text>
</comment>
<dbReference type="Proteomes" id="UP000232875">
    <property type="component" value="Unassembled WGS sequence"/>
</dbReference>
<dbReference type="Pfam" id="PF09748">
    <property type="entry name" value="Med10"/>
    <property type="match status" value="1"/>
</dbReference>
<dbReference type="GO" id="GO:0016592">
    <property type="term" value="C:mediator complex"/>
    <property type="evidence" value="ECO:0007669"/>
    <property type="project" value="InterPro"/>
</dbReference>
<accession>A0A2N1J938</accession>
<comment type="function">
    <text evidence="6">Component of the Mediator complex, a coactivator involved in the regulated transcription of nearly all RNA polymerase II-dependent genes. Mediator functions as a bridge to convey information from gene-specific regulatory proteins to the basal RNA polymerase II transcription machinery. Mediator is recruited to promoters by direct interactions with regulatory proteins and serves as a scaffold for the assembly of a functional preinitiation complex with RNA polymerase II and the general transcription factors.</text>
</comment>
<evidence type="ECO:0000256" key="5">
    <source>
        <dbReference type="ARBA" id="ARBA00023242"/>
    </source>
</evidence>
<evidence type="ECO:0000313" key="8">
    <source>
        <dbReference type="EMBL" id="PKI83002.1"/>
    </source>
</evidence>
<keyword evidence="5 6" id="KW-0539">Nucleus</keyword>
<gene>
    <name evidence="6" type="primary">MED10</name>
    <name evidence="8" type="ORF">MVES_003023</name>
</gene>
<keyword evidence="9" id="KW-1185">Reference proteome</keyword>
<protein>
    <recommendedName>
        <fullName evidence="6">Mediator of RNA polymerase II transcription subunit 10</fullName>
    </recommendedName>
    <alternativeName>
        <fullName evidence="6">Mediator complex subunit 10</fullName>
    </alternativeName>
</protein>